<protein>
    <submittedName>
        <fullName evidence="2">Uncharacterized protein</fullName>
    </submittedName>
</protein>
<dbReference type="Proteomes" id="UP000016930">
    <property type="component" value="Unassembled WGS sequence"/>
</dbReference>
<feature type="region of interest" description="Disordered" evidence="1">
    <location>
        <begin position="331"/>
        <end position="401"/>
    </location>
</feature>
<feature type="compositionally biased region" description="Low complexity" evidence="1">
    <location>
        <begin position="331"/>
        <end position="340"/>
    </location>
</feature>
<feature type="compositionally biased region" description="Pro residues" evidence="1">
    <location>
        <begin position="111"/>
        <end position="130"/>
    </location>
</feature>
<sequence>MQRIAAASSTTSQHRSTQRARKRKLLREHLVLTLETLGTLQPPPTLPSPPASRSGSPQPGTKRRPPADIERGQTKKPRTSVAAPSQPRPPVVTTYLRSEPSEEGELHEDPPAPAPVPAPAPGPAPAPAPAPASASAPAPVAAPPTTPVYRNPPPQAPLDVPVRRPRRGRPTSQYWDELSNKFHLHGRALKYSGTARIWSTYPTTHKDYHPLTDPPPVGSMYHKYGHLIARLELLDALSCFAYGFWCRDMQRGARNLHSWRSITGYLGYCRERWASEDITDECERAFLGLVWLLEGFIHTRIYVTEAKLVAEDCAGQLMRLRALAEAEAARVSSTQSVSPTVQPPAMLPSPVTDSANSTPTNRSTDTPDASSSRTAPPAPPPRPPPQRSGDPWAPENLPDSHHTIPIHAAAIASRHLVASSVGTARIAFQQAQRYITLPLLAKHYPRTFARMVHSSLAATDEHEPDMDDTEGELFWPGLNGTGEGIAWVCLMTKAMISEFSSRCGYMGFEGVVPKPNGPEGSEMEGPSADTGPR</sequence>
<evidence type="ECO:0000313" key="2">
    <source>
        <dbReference type="EMBL" id="EMD32060.1"/>
    </source>
</evidence>
<gene>
    <name evidence="2" type="ORF">CERSUDRAFT_108989</name>
</gene>
<feature type="compositionally biased region" description="Pro residues" evidence="1">
    <location>
        <begin position="41"/>
        <end position="50"/>
    </location>
</feature>
<dbReference type="EMBL" id="KB445813">
    <property type="protein sequence ID" value="EMD32060.1"/>
    <property type="molecule type" value="Genomic_DNA"/>
</dbReference>
<feature type="region of interest" description="Disordered" evidence="1">
    <location>
        <begin position="1"/>
        <end position="173"/>
    </location>
</feature>
<feature type="region of interest" description="Disordered" evidence="1">
    <location>
        <begin position="512"/>
        <end position="533"/>
    </location>
</feature>
<feature type="compositionally biased region" description="Basic residues" evidence="1">
    <location>
        <begin position="16"/>
        <end position="26"/>
    </location>
</feature>
<evidence type="ECO:0000313" key="3">
    <source>
        <dbReference type="Proteomes" id="UP000016930"/>
    </source>
</evidence>
<feature type="compositionally biased region" description="Pro residues" evidence="1">
    <location>
        <begin position="376"/>
        <end position="386"/>
    </location>
</feature>
<accession>M2QIY0</accession>
<keyword evidence="3" id="KW-1185">Reference proteome</keyword>
<evidence type="ECO:0000256" key="1">
    <source>
        <dbReference type="SAM" id="MobiDB-lite"/>
    </source>
</evidence>
<feature type="compositionally biased region" description="Pro residues" evidence="1">
    <location>
        <begin position="140"/>
        <end position="156"/>
    </location>
</feature>
<reference evidence="2 3" key="1">
    <citation type="journal article" date="2012" name="Proc. Natl. Acad. Sci. U.S.A.">
        <title>Comparative genomics of Ceriporiopsis subvermispora and Phanerochaete chrysosporium provide insight into selective ligninolysis.</title>
        <authorList>
            <person name="Fernandez-Fueyo E."/>
            <person name="Ruiz-Duenas F.J."/>
            <person name="Ferreira P."/>
            <person name="Floudas D."/>
            <person name="Hibbett D.S."/>
            <person name="Canessa P."/>
            <person name="Larrondo L.F."/>
            <person name="James T.Y."/>
            <person name="Seelenfreund D."/>
            <person name="Lobos S."/>
            <person name="Polanco R."/>
            <person name="Tello M."/>
            <person name="Honda Y."/>
            <person name="Watanabe T."/>
            <person name="Watanabe T."/>
            <person name="Ryu J.S."/>
            <person name="Kubicek C.P."/>
            <person name="Schmoll M."/>
            <person name="Gaskell J."/>
            <person name="Hammel K.E."/>
            <person name="St John F.J."/>
            <person name="Vanden Wymelenberg A."/>
            <person name="Sabat G."/>
            <person name="Splinter BonDurant S."/>
            <person name="Syed K."/>
            <person name="Yadav J.S."/>
            <person name="Doddapaneni H."/>
            <person name="Subramanian V."/>
            <person name="Lavin J.L."/>
            <person name="Oguiza J.A."/>
            <person name="Perez G."/>
            <person name="Pisabarro A.G."/>
            <person name="Ramirez L."/>
            <person name="Santoyo F."/>
            <person name="Master E."/>
            <person name="Coutinho P.M."/>
            <person name="Henrissat B."/>
            <person name="Lombard V."/>
            <person name="Magnuson J.K."/>
            <person name="Kuees U."/>
            <person name="Hori C."/>
            <person name="Igarashi K."/>
            <person name="Samejima M."/>
            <person name="Held B.W."/>
            <person name="Barry K.W."/>
            <person name="LaButti K.M."/>
            <person name="Lapidus A."/>
            <person name="Lindquist E.A."/>
            <person name="Lucas S.M."/>
            <person name="Riley R."/>
            <person name="Salamov A.A."/>
            <person name="Hoffmeister D."/>
            <person name="Schwenk D."/>
            <person name="Hadar Y."/>
            <person name="Yarden O."/>
            <person name="de Vries R.P."/>
            <person name="Wiebenga A."/>
            <person name="Stenlid J."/>
            <person name="Eastwood D."/>
            <person name="Grigoriev I.V."/>
            <person name="Berka R.M."/>
            <person name="Blanchette R.A."/>
            <person name="Kersten P."/>
            <person name="Martinez A.T."/>
            <person name="Vicuna R."/>
            <person name="Cullen D."/>
        </authorList>
    </citation>
    <scope>NUCLEOTIDE SEQUENCE [LARGE SCALE GENOMIC DNA]</scope>
    <source>
        <strain evidence="2 3">B</strain>
    </source>
</reference>
<proteinExistence type="predicted"/>
<organism evidence="2 3">
    <name type="scientific">Ceriporiopsis subvermispora (strain B)</name>
    <name type="common">White-rot fungus</name>
    <name type="synonym">Gelatoporia subvermispora</name>
    <dbReference type="NCBI Taxonomy" id="914234"/>
    <lineage>
        <taxon>Eukaryota</taxon>
        <taxon>Fungi</taxon>
        <taxon>Dikarya</taxon>
        <taxon>Basidiomycota</taxon>
        <taxon>Agaricomycotina</taxon>
        <taxon>Agaricomycetes</taxon>
        <taxon>Polyporales</taxon>
        <taxon>Gelatoporiaceae</taxon>
        <taxon>Gelatoporia</taxon>
    </lineage>
</organism>
<name>M2QIY0_CERS8</name>
<feature type="compositionally biased region" description="Low complexity" evidence="1">
    <location>
        <begin position="1"/>
        <end position="15"/>
    </location>
</feature>
<dbReference type="AlphaFoldDB" id="M2QIY0"/>
<feature type="compositionally biased region" description="Polar residues" evidence="1">
    <location>
        <begin position="351"/>
        <end position="366"/>
    </location>
</feature>
<dbReference type="STRING" id="914234.M2QIY0"/>
<dbReference type="HOGENOM" id="CLU_510926_0_0_1"/>
<dbReference type="OrthoDB" id="3238644at2759"/>